<keyword evidence="8" id="KW-1185">Reference proteome</keyword>
<dbReference type="InterPro" id="IPR020891">
    <property type="entry name" value="UPF0758_CS"/>
</dbReference>
<keyword evidence="3" id="KW-0378">Hydrolase</keyword>
<evidence type="ECO:0000259" key="6">
    <source>
        <dbReference type="PROSITE" id="PS50249"/>
    </source>
</evidence>
<dbReference type="PANTHER" id="PTHR30471">
    <property type="entry name" value="DNA REPAIR PROTEIN RADC"/>
    <property type="match status" value="1"/>
</dbReference>
<organism evidence="7 8">
    <name type="scientific">Arcicella rosea</name>
    <dbReference type="NCBI Taxonomy" id="502909"/>
    <lineage>
        <taxon>Bacteria</taxon>
        <taxon>Pseudomonadati</taxon>
        <taxon>Bacteroidota</taxon>
        <taxon>Cytophagia</taxon>
        <taxon>Cytophagales</taxon>
        <taxon>Flectobacillaceae</taxon>
        <taxon>Arcicella</taxon>
    </lineage>
</organism>
<keyword evidence="4" id="KW-0862">Zinc</keyword>
<evidence type="ECO:0000256" key="2">
    <source>
        <dbReference type="ARBA" id="ARBA00022723"/>
    </source>
</evidence>
<dbReference type="RefSeq" id="WP_229202743.1">
    <property type="nucleotide sequence ID" value="NZ_JACHKT010000001.1"/>
</dbReference>
<comment type="caution">
    <text evidence="7">The sequence shown here is derived from an EMBL/GenBank/DDBJ whole genome shotgun (WGS) entry which is preliminary data.</text>
</comment>
<dbReference type="GO" id="GO:0046872">
    <property type="term" value="F:metal ion binding"/>
    <property type="evidence" value="ECO:0007669"/>
    <property type="project" value="UniProtKB-KW"/>
</dbReference>
<reference evidence="7 8" key="1">
    <citation type="submission" date="2020-08" db="EMBL/GenBank/DDBJ databases">
        <title>Functional genomics of gut bacteria from endangered species of beetles.</title>
        <authorList>
            <person name="Carlos-Shanley C."/>
        </authorList>
    </citation>
    <scope>NUCLEOTIDE SEQUENCE [LARGE SCALE GENOMIC DNA]</scope>
    <source>
        <strain evidence="7 8">S00070</strain>
    </source>
</reference>
<evidence type="ECO:0000256" key="5">
    <source>
        <dbReference type="ARBA" id="ARBA00023049"/>
    </source>
</evidence>
<proteinExistence type="predicted"/>
<dbReference type="EMBL" id="JACHKT010000001">
    <property type="protein sequence ID" value="MBB6001444.1"/>
    <property type="molecule type" value="Genomic_DNA"/>
</dbReference>
<dbReference type="Gene3D" id="3.40.140.10">
    <property type="entry name" value="Cytidine Deaminase, domain 2"/>
    <property type="match status" value="1"/>
</dbReference>
<dbReference type="AlphaFoldDB" id="A0A841EGM0"/>
<evidence type="ECO:0000256" key="4">
    <source>
        <dbReference type="ARBA" id="ARBA00022833"/>
    </source>
</evidence>
<accession>A0A841EGM0</accession>
<protein>
    <submittedName>
        <fullName evidence="7">DNA repair protein RadC</fullName>
    </submittedName>
</protein>
<sequence length="152" mass="17137">MLQLFKVAEIELVYRSKIKAKDRPLITHSFDAYEILRKTWDDSKIELLEQFKILLLDRKNACLGISEIASGGTDYCLIDPKLIFMTALKANASAIVLAHNHPSGNLKESQSDIELTKRVMQAGDFLGIRVLDHLIITADGYASFEDKSLMPR</sequence>
<keyword evidence="5" id="KW-0482">Metalloprotease</keyword>
<evidence type="ECO:0000256" key="1">
    <source>
        <dbReference type="ARBA" id="ARBA00022670"/>
    </source>
</evidence>
<keyword evidence="1" id="KW-0645">Protease</keyword>
<dbReference type="PROSITE" id="PS50249">
    <property type="entry name" value="MPN"/>
    <property type="match status" value="1"/>
</dbReference>
<dbReference type="GO" id="GO:0006508">
    <property type="term" value="P:proteolysis"/>
    <property type="evidence" value="ECO:0007669"/>
    <property type="project" value="UniProtKB-KW"/>
</dbReference>
<feature type="domain" description="MPN" evidence="6">
    <location>
        <begin position="25"/>
        <end position="150"/>
    </location>
</feature>
<dbReference type="CDD" id="cd08071">
    <property type="entry name" value="MPN_DUF2466"/>
    <property type="match status" value="1"/>
</dbReference>
<evidence type="ECO:0000313" key="8">
    <source>
        <dbReference type="Proteomes" id="UP000524404"/>
    </source>
</evidence>
<evidence type="ECO:0000256" key="3">
    <source>
        <dbReference type="ARBA" id="ARBA00022801"/>
    </source>
</evidence>
<dbReference type="InterPro" id="IPR001405">
    <property type="entry name" value="UPF0758"/>
</dbReference>
<dbReference type="InterPro" id="IPR025657">
    <property type="entry name" value="RadC_JAB"/>
</dbReference>
<dbReference type="GO" id="GO:0008237">
    <property type="term" value="F:metallopeptidase activity"/>
    <property type="evidence" value="ECO:0007669"/>
    <property type="project" value="UniProtKB-KW"/>
</dbReference>
<evidence type="ECO:0000313" key="7">
    <source>
        <dbReference type="EMBL" id="MBB6001444.1"/>
    </source>
</evidence>
<dbReference type="PROSITE" id="PS01302">
    <property type="entry name" value="UPF0758"/>
    <property type="match status" value="1"/>
</dbReference>
<keyword evidence="2" id="KW-0479">Metal-binding</keyword>
<dbReference type="Proteomes" id="UP000524404">
    <property type="component" value="Unassembled WGS sequence"/>
</dbReference>
<name>A0A841EGM0_9BACT</name>
<dbReference type="Pfam" id="PF04002">
    <property type="entry name" value="RadC"/>
    <property type="match status" value="1"/>
</dbReference>
<dbReference type="InterPro" id="IPR037518">
    <property type="entry name" value="MPN"/>
</dbReference>
<dbReference type="PANTHER" id="PTHR30471:SF3">
    <property type="entry name" value="UPF0758 PROTEIN YEES-RELATED"/>
    <property type="match status" value="1"/>
</dbReference>
<gene>
    <name evidence="7" type="ORF">HNP25_000083</name>
</gene>